<dbReference type="Gene3D" id="1.10.10.1340">
    <property type="entry name" value="Mediator of RNA polymerase II, submodule Med31 (Soh1)"/>
    <property type="match status" value="1"/>
</dbReference>
<evidence type="ECO:0000256" key="7">
    <source>
        <dbReference type="ARBA" id="ARBA00023242"/>
    </source>
</evidence>
<evidence type="ECO:0000256" key="1">
    <source>
        <dbReference type="ARBA" id="ARBA00004123"/>
    </source>
</evidence>
<evidence type="ECO:0000313" key="11">
    <source>
        <dbReference type="Proteomes" id="UP000030764"/>
    </source>
</evidence>
<evidence type="ECO:0000313" key="10">
    <source>
        <dbReference type="EMBL" id="KFD65937.1"/>
    </source>
</evidence>
<organism evidence="9 11">
    <name type="scientific">Trichuris suis</name>
    <name type="common">pig whipworm</name>
    <dbReference type="NCBI Taxonomy" id="68888"/>
    <lineage>
        <taxon>Eukaryota</taxon>
        <taxon>Metazoa</taxon>
        <taxon>Ecdysozoa</taxon>
        <taxon>Nematoda</taxon>
        <taxon>Enoplea</taxon>
        <taxon>Dorylaimia</taxon>
        <taxon>Trichinellida</taxon>
        <taxon>Trichuridae</taxon>
        <taxon>Trichuris</taxon>
    </lineage>
</organism>
<keyword evidence="6 8" id="KW-0804">Transcription</keyword>
<proteinExistence type="inferred from homology"/>
<dbReference type="EMBL" id="KL367530">
    <property type="protein sequence ID" value="KFD65937.1"/>
    <property type="molecule type" value="Genomic_DNA"/>
</dbReference>
<keyword evidence="11" id="KW-1185">Reference proteome</keyword>
<keyword evidence="7 8" id="KW-0539">Nucleus</keyword>
<dbReference type="EMBL" id="KL363201">
    <property type="protein sequence ID" value="KFD55266.1"/>
    <property type="molecule type" value="Genomic_DNA"/>
</dbReference>
<evidence type="ECO:0000256" key="4">
    <source>
        <dbReference type="ARBA" id="ARBA00023015"/>
    </source>
</evidence>
<comment type="subunit">
    <text evidence="8">Component of the Mediator complex.</text>
</comment>
<dbReference type="PANTHER" id="PTHR13186">
    <property type="entry name" value="MEDIATOR OF RNA POLYMERASE II TRANSCRIPTION SUBUNIT 31"/>
    <property type="match status" value="1"/>
</dbReference>
<evidence type="ECO:0000256" key="8">
    <source>
        <dbReference type="RuleBase" id="RU364129"/>
    </source>
</evidence>
<name>A0A085MDH0_9BILA</name>
<evidence type="ECO:0000256" key="3">
    <source>
        <dbReference type="ARBA" id="ARBA00019660"/>
    </source>
</evidence>
<dbReference type="GO" id="GO:0006355">
    <property type="term" value="P:regulation of DNA-templated transcription"/>
    <property type="evidence" value="ECO:0007669"/>
    <property type="project" value="InterPro"/>
</dbReference>
<gene>
    <name evidence="9" type="ORF">M513_03907</name>
    <name evidence="10" type="ORF">M514_03907</name>
</gene>
<dbReference type="InterPro" id="IPR008831">
    <property type="entry name" value="Mediator_Med31"/>
</dbReference>
<keyword evidence="5 8" id="KW-0010">Activator</keyword>
<dbReference type="GO" id="GO:0003712">
    <property type="term" value="F:transcription coregulator activity"/>
    <property type="evidence" value="ECO:0007669"/>
    <property type="project" value="InterPro"/>
</dbReference>
<evidence type="ECO:0000256" key="5">
    <source>
        <dbReference type="ARBA" id="ARBA00023159"/>
    </source>
</evidence>
<evidence type="ECO:0000256" key="6">
    <source>
        <dbReference type="ARBA" id="ARBA00023163"/>
    </source>
</evidence>
<dbReference type="InterPro" id="IPR038089">
    <property type="entry name" value="Med31_sf"/>
</dbReference>
<evidence type="ECO:0000256" key="2">
    <source>
        <dbReference type="ARBA" id="ARBA00006378"/>
    </source>
</evidence>
<dbReference type="Pfam" id="PF05669">
    <property type="entry name" value="Med31"/>
    <property type="match status" value="1"/>
</dbReference>
<comment type="function">
    <text evidence="8">Component of the Mediator complex, a coactivator involved in the regulated transcription of nearly all RNA polymerase II-dependent genes. Mediator functions as a bridge to convey information from gene-specific regulatory proteins to the basal RNA polymerase II transcription machinery. Mediator is recruited to promoters by direct interactions with regulatory proteins and serves as a scaffold for the assembly of a functional preinitiation complex with RNA polymerase II and the general transcription factors.</text>
</comment>
<dbReference type="Proteomes" id="UP000030764">
    <property type="component" value="Unassembled WGS sequence"/>
</dbReference>
<evidence type="ECO:0000313" key="9">
    <source>
        <dbReference type="EMBL" id="KFD55266.1"/>
    </source>
</evidence>
<sequence>MLAGVESEEEQRVRFQVELEFVQCLANPNYLNHLAQRDVFKKPAFINYLKYLLYWKLPEYAKFLKYPQCLHFLELLQSEHFRQAMVSLPNCKYIEDQMILQWQYYVRKRTRIHTVLNEEASSTEIQNNPT</sequence>
<keyword evidence="4 8" id="KW-0805">Transcription regulation</keyword>
<dbReference type="GO" id="GO:0016592">
    <property type="term" value="C:mediator complex"/>
    <property type="evidence" value="ECO:0007669"/>
    <property type="project" value="InterPro"/>
</dbReference>
<dbReference type="FunFam" id="1.10.10.1340:FF:000001">
    <property type="entry name" value="Mediator of RNA polymerase II transcription subunit 31"/>
    <property type="match status" value="1"/>
</dbReference>
<comment type="similarity">
    <text evidence="2 8">Belongs to the Mediator complex subunit 31 family.</text>
</comment>
<comment type="subcellular location">
    <subcellularLocation>
        <location evidence="1 8">Nucleus</location>
    </subcellularLocation>
</comment>
<accession>A0A085MDH0</accession>
<protein>
    <recommendedName>
        <fullName evidence="3 8">Mediator of RNA polymerase II transcription subunit 31</fullName>
    </recommendedName>
</protein>
<dbReference type="AlphaFoldDB" id="A0A085MDH0"/>
<dbReference type="Proteomes" id="UP000030758">
    <property type="component" value="Unassembled WGS sequence"/>
</dbReference>
<reference evidence="9 11" key="1">
    <citation type="journal article" date="2014" name="Nat. Genet.">
        <title>Genome and transcriptome of the porcine whipworm Trichuris suis.</title>
        <authorList>
            <person name="Jex A.R."/>
            <person name="Nejsum P."/>
            <person name="Schwarz E.M."/>
            <person name="Hu L."/>
            <person name="Young N.D."/>
            <person name="Hall R.S."/>
            <person name="Korhonen P.K."/>
            <person name="Liao S."/>
            <person name="Thamsborg S."/>
            <person name="Xia J."/>
            <person name="Xu P."/>
            <person name="Wang S."/>
            <person name="Scheerlinck J.P."/>
            <person name="Hofmann A."/>
            <person name="Sternberg P.W."/>
            <person name="Wang J."/>
            <person name="Gasser R.B."/>
        </authorList>
    </citation>
    <scope>NUCLEOTIDE SEQUENCE [LARGE SCALE GENOMIC DNA]</scope>
    <source>
        <strain evidence="10">DCEP-RM93F</strain>
        <strain evidence="9">DCEP-RM93M</strain>
    </source>
</reference>